<organism evidence="3 4">
    <name type="scientific">Gordonia spumicola</name>
    <dbReference type="NCBI Taxonomy" id="589161"/>
    <lineage>
        <taxon>Bacteria</taxon>
        <taxon>Bacillati</taxon>
        <taxon>Actinomycetota</taxon>
        <taxon>Actinomycetes</taxon>
        <taxon>Mycobacteriales</taxon>
        <taxon>Gordoniaceae</taxon>
        <taxon>Gordonia</taxon>
    </lineage>
</organism>
<accession>A0A7I9V3W4</accession>
<dbReference type="InterPro" id="IPR004255">
    <property type="entry name" value="O-acyltransferase_WSD1_N"/>
</dbReference>
<gene>
    <name evidence="3" type="ORF">nbrc107696_03730</name>
</gene>
<evidence type="ECO:0008006" key="5">
    <source>
        <dbReference type="Google" id="ProtNLM"/>
    </source>
</evidence>
<protein>
    <recommendedName>
        <fullName evidence="5">Diacylglycerol O-acyltransferase</fullName>
    </recommendedName>
</protein>
<evidence type="ECO:0000259" key="1">
    <source>
        <dbReference type="Pfam" id="PF03007"/>
    </source>
</evidence>
<dbReference type="UniPathway" id="UPA00282"/>
<dbReference type="InterPro" id="IPR023213">
    <property type="entry name" value="CAT-like_dom_sf"/>
</dbReference>
<keyword evidence="4" id="KW-1185">Reference proteome</keyword>
<comment type="caution">
    <text evidence="3">The sequence shown here is derived from an EMBL/GenBank/DDBJ whole genome shotgun (WGS) entry which is preliminary data.</text>
</comment>
<dbReference type="SUPFAM" id="SSF52777">
    <property type="entry name" value="CoA-dependent acyltransferases"/>
    <property type="match status" value="1"/>
</dbReference>
<dbReference type="GO" id="GO:0004144">
    <property type="term" value="F:diacylglycerol O-acyltransferase activity"/>
    <property type="evidence" value="ECO:0007669"/>
    <property type="project" value="InterPro"/>
</dbReference>
<dbReference type="InterPro" id="IPR009721">
    <property type="entry name" value="O-acyltransferase_WSD1_C"/>
</dbReference>
<proteinExistence type="predicted"/>
<sequence>MQRVTVHDAVYLVASREQFGILTAYAFDESAVGTETIVEWLADRARTLPTLQMRMVRPVAWLGDAFWSQCPDFDAADHVRVAHADTFDALLPALHEILHRPFALDRPLWSIHVFRGVRGVGPFDTPSTVVAVKAHHSMTDGRGLTEICRTLFSAARGAPARPELPLSRRTVTVRAVAELPLRPLLAAYDVARLLVAVRRMRREHGGVDHLPPVEFTDRPDDRRSSTRIGTVFVSMTRLRSYARTVGSVTTNDVVLAVIGDTVAAELGTAATRVVAAVPVAVAGLPDARNRVTQIGVDLATGDGLDVAERARRIHRGVIDGRERARTDEMAAVLASIPRMPPFVYGALARLTGALNTRRGSSATSRTVVSSVPKGPGDGWTLVDSPVRANFGCLLRQDPNATNHSVTSIRDVLAVNVAVDTTVVDLESYLDALRRGFDDLVPAVSEAARPATR</sequence>
<name>A0A7I9V3W4_9ACTN</name>
<evidence type="ECO:0000259" key="2">
    <source>
        <dbReference type="Pfam" id="PF06974"/>
    </source>
</evidence>
<dbReference type="Proteomes" id="UP000444960">
    <property type="component" value="Unassembled WGS sequence"/>
</dbReference>
<dbReference type="Gene3D" id="3.30.559.10">
    <property type="entry name" value="Chloramphenicol acetyltransferase-like domain"/>
    <property type="match status" value="1"/>
</dbReference>
<reference evidence="4" key="1">
    <citation type="submission" date="2019-06" db="EMBL/GenBank/DDBJ databases">
        <title>Gordonia isolated from sludge of a wastewater treatment plant.</title>
        <authorList>
            <person name="Tamura T."/>
            <person name="Aoyama K."/>
            <person name="Kang Y."/>
            <person name="Saito S."/>
            <person name="Akiyama N."/>
            <person name="Yazawa K."/>
            <person name="Gonoi T."/>
            <person name="Mikami Y."/>
        </authorList>
    </citation>
    <scope>NUCLEOTIDE SEQUENCE [LARGE SCALE GENOMIC DNA]</scope>
    <source>
        <strain evidence="4">NBRC 107696</strain>
    </source>
</reference>
<dbReference type="Pfam" id="PF03007">
    <property type="entry name" value="WS_DGAT_cat"/>
    <property type="match status" value="1"/>
</dbReference>
<evidence type="ECO:0000313" key="4">
    <source>
        <dbReference type="Proteomes" id="UP000444960"/>
    </source>
</evidence>
<feature type="domain" description="O-acyltransferase WSD1 C-terminal" evidence="2">
    <location>
        <begin position="289"/>
        <end position="439"/>
    </location>
</feature>
<evidence type="ECO:0000313" key="3">
    <source>
        <dbReference type="EMBL" id="GED99926.1"/>
    </source>
</evidence>
<dbReference type="GO" id="GO:0019432">
    <property type="term" value="P:triglyceride biosynthetic process"/>
    <property type="evidence" value="ECO:0007669"/>
    <property type="project" value="UniProtKB-UniPathway"/>
</dbReference>
<dbReference type="Pfam" id="PF06974">
    <property type="entry name" value="WS_DGAT_C"/>
    <property type="match status" value="1"/>
</dbReference>
<dbReference type="AlphaFoldDB" id="A0A7I9V3W4"/>
<dbReference type="EMBL" id="BJOV01000001">
    <property type="protein sequence ID" value="GED99926.1"/>
    <property type="molecule type" value="Genomic_DNA"/>
</dbReference>
<feature type="domain" description="O-acyltransferase WSD1-like N-terminal" evidence="1">
    <location>
        <begin position="35"/>
        <end position="254"/>
    </location>
</feature>